<evidence type="ECO:0000256" key="1">
    <source>
        <dbReference type="ARBA" id="ARBA00004477"/>
    </source>
</evidence>
<comment type="caution">
    <text evidence="8">The sequence shown here is derived from an EMBL/GenBank/DDBJ whole genome shotgun (WGS) entry which is preliminary data.</text>
</comment>
<evidence type="ECO:0000313" key="9">
    <source>
        <dbReference type="Proteomes" id="UP001150941"/>
    </source>
</evidence>
<dbReference type="InterPro" id="IPR037185">
    <property type="entry name" value="EmrE-like"/>
</dbReference>
<feature type="transmembrane region" description="Helical" evidence="7">
    <location>
        <begin position="221"/>
        <end position="242"/>
    </location>
</feature>
<feature type="transmembrane region" description="Helical" evidence="7">
    <location>
        <begin position="142"/>
        <end position="172"/>
    </location>
</feature>
<feature type="transmembrane region" description="Helical" evidence="7">
    <location>
        <begin position="184"/>
        <end position="201"/>
    </location>
</feature>
<keyword evidence="4 7" id="KW-1133">Transmembrane helix</keyword>
<feature type="transmembrane region" description="Helical" evidence="7">
    <location>
        <begin position="105"/>
        <end position="122"/>
    </location>
</feature>
<dbReference type="OrthoDB" id="306876at2759"/>
<keyword evidence="9" id="KW-1185">Reference proteome</keyword>
<evidence type="ECO:0000256" key="7">
    <source>
        <dbReference type="SAM" id="Phobius"/>
    </source>
</evidence>
<dbReference type="RefSeq" id="XP_058335510.1">
    <property type="nucleotide sequence ID" value="XM_058469479.1"/>
</dbReference>
<feature type="compositionally biased region" description="Pro residues" evidence="6">
    <location>
        <begin position="1"/>
        <end position="11"/>
    </location>
</feature>
<name>A0A9W9PJS3_9EURO</name>
<feature type="transmembrane region" description="Helical" evidence="7">
    <location>
        <begin position="254"/>
        <end position="277"/>
    </location>
</feature>
<accession>A0A9W9PJS3</accession>
<dbReference type="AlphaFoldDB" id="A0A9W9PJS3"/>
<sequence length="391" mass="41940">MSSRPTSPPAPSRSLPSPSEEEADAPLSASSHYHDPAQSLVEYDPLIDEGEASEADRTWQTKLWTLWLVNKGMFYVIASQAFGASMNVVAQILENKSGMDPFQILFARMSITALASYLYMLYAKVPAPLGTRPVIPLLLGRAVFGFFGVYGMFLLVITFLSPIMACYACSFLIPGDTFSWRQQVAAVVSLVGVVLIARPFGSSSSPSSDGDGHGNPSSADSYHHILATIVAFVGAFGAAGAFTTIRMIGTRAHALVSVTYFSLGTCVISLVAMLLPWVPFRLPSTVLEWTLLLILGICGFLLQYLLTAGLSYAPPPGISKNGQGSRATQGIYSQLLFALLYDKAIWGATLSPLSWIGSALILGCAIYVAMAQEEPAKPKAEEMDHAGFKDC</sequence>
<dbReference type="SUPFAM" id="SSF103481">
    <property type="entry name" value="Multidrug resistance efflux transporter EmrE"/>
    <property type="match status" value="1"/>
</dbReference>
<keyword evidence="2 7" id="KW-0812">Transmembrane</keyword>
<evidence type="ECO:0000256" key="2">
    <source>
        <dbReference type="ARBA" id="ARBA00022692"/>
    </source>
</evidence>
<dbReference type="GO" id="GO:0016020">
    <property type="term" value="C:membrane"/>
    <property type="evidence" value="ECO:0007669"/>
    <property type="project" value="UniProtKB-SubCell"/>
</dbReference>
<gene>
    <name evidence="8" type="ORF">N7468_000182</name>
</gene>
<comment type="subcellular location">
    <subcellularLocation>
        <location evidence="1">Endoplasmic reticulum membrane</location>
        <topology evidence="1">Multi-pass membrane protein</topology>
    </subcellularLocation>
</comment>
<organism evidence="8 9">
    <name type="scientific">Penicillium chermesinum</name>
    <dbReference type="NCBI Taxonomy" id="63820"/>
    <lineage>
        <taxon>Eukaryota</taxon>
        <taxon>Fungi</taxon>
        <taxon>Dikarya</taxon>
        <taxon>Ascomycota</taxon>
        <taxon>Pezizomycotina</taxon>
        <taxon>Eurotiomycetes</taxon>
        <taxon>Eurotiomycetidae</taxon>
        <taxon>Eurotiales</taxon>
        <taxon>Aspergillaceae</taxon>
        <taxon>Penicillium</taxon>
    </lineage>
</organism>
<dbReference type="EMBL" id="JAPQKS010000001">
    <property type="protein sequence ID" value="KAJ5248731.1"/>
    <property type="molecule type" value="Genomic_DNA"/>
</dbReference>
<feature type="transmembrane region" description="Helical" evidence="7">
    <location>
        <begin position="353"/>
        <end position="370"/>
    </location>
</feature>
<evidence type="ECO:0000256" key="3">
    <source>
        <dbReference type="ARBA" id="ARBA00022824"/>
    </source>
</evidence>
<dbReference type="PANTHER" id="PTHR22911:SF6">
    <property type="entry name" value="SOLUTE CARRIER FAMILY 35 MEMBER G1"/>
    <property type="match status" value="1"/>
</dbReference>
<keyword evidence="3" id="KW-0256">Endoplasmic reticulum</keyword>
<reference evidence="8" key="2">
    <citation type="journal article" date="2023" name="IMA Fungus">
        <title>Comparative genomic study of the Penicillium genus elucidates a diverse pangenome and 15 lateral gene transfer events.</title>
        <authorList>
            <person name="Petersen C."/>
            <person name="Sorensen T."/>
            <person name="Nielsen M.R."/>
            <person name="Sondergaard T.E."/>
            <person name="Sorensen J.L."/>
            <person name="Fitzpatrick D.A."/>
            <person name="Frisvad J.C."/>
            <person name="Nielsen K.L."/>
        </authorList>
    </citation>
    <scope>NUCLEOTIDE SEQUENCE</scope>
    <source>
        <strain evidence="8">IBT 19713</strain>
    </source>
</reference>
<dbReference type="Proteomes" id="UP001150941">
    <property type="component" value="Unassembled WGS sequence"/>
</dbReference>
<proteinExistence type="predicted"/>
<feature type="transmembrane region" description="Helical" evidence="7">
    <location>
        <begin position="289"/>
        <end position="312"/>
    </location>
</feature>
<dbReference type="GeneID" id="83196782"/>
<evidence type="ECO:0000256" key="4">
    <source>
        <dbReference type="ARBA" id="ARBA00022989"/>
    </source>
</evidence>
<feature type="region of interest" description="Disordered" evidence="6">
    <location>
        <begin position="1"/>
        <end position="32"/>
    </location>
</feature>
<keyword evidence="5 7" id="KW-0472">Membrane</keyword>
<evidence type="ECO:0000256" key="5">
    <source>
        <dbReference type="ARBA" id="ARBA00023136"/>
    </source>
</evidence>
<evidence type="ECO:0008006" key="10">
    <source>
        <dbReference type="Google" id="ProtNLM"/>
    </source>
</evidence>
<evidence type="ECO:0000256" key="6">
    <source>
        <dbReference type="SAM" id="MobiDB-lite"/>
    </source>
</evidence>
<protein>
    <recommendedName>
        <fullName evidence="10">EamA domain-containing protein</fullName>
    </recommendedName>
</protein>
<feature type="transmembrane region" description="Helical" evidence="7">
    <location>
        <begin position="72"/>
        <end position="93"/>
    </location>
</feature>
<reference evidence="8" key="1">
    <citation type="submission" date="2022-11" db="EMBL/GenBank/DDBJ databases">
        <authorList>
            <person name="Petersen C."/>
        </authorList>
    </citation>
    <scope>NUCLEOTIDE SEQUENCE</scope>
    <source>
        <strain evidence="8">IBT 19713</strain>
    </source>
</reference>
<dbReference type="PANTHER" id="PTHR22911">
    <property type="entry name" value="ACYL-MALONYL CONDENSING ENZYME-RELATED"/>
    <property type="match status" value="1"/>
</dbReference>
<evidence type="ECO:0000313" key="8">
    <source>
        <dbReference type="EMBL" id="KAJ5248731.1"/>
    </source>
</evidence>